<dbReference type="GeneID" id="5004805"/>
<dbReference type="Proteomes" id="UP000001568">
    <property type="component" value="Chromosome 12"/>
</dbReference>
<feature type="compositionally biased region" description="Basic and acidic residues" evidence="1">
    <location>
        <begin position="23"/>
        <end position="35"/>
    </location>
</feature>
<feature type="region of interest" description="Disordered" evidence="1">
    <location>
        <begin position="23"/>
        <end position="50"/>
    </location>
</feature>
<sequence>MRTEIETRYERLKALVVVNTRHLDAGRGGEAREGAEPNDVTQLSAGGGQV</sequence>
<dbReference type="HOGENOM" id="CLU_3127595_0_0_1"/>
<proteinExistence type="predicted"/>
<evidence type="ECO:0000256" key="1">
    <source>
        <dbReference type="SAM" id="MobiDB-lite"/>
    </source>
</evidence>
<dbReference type="KEGG" id="olu:OSTLU_26684"/>
<accession>A4S596</accession>
<dbReference type="RefSeq" id="XP_001420568.1">
    <property type="nucleotide sequence ID" value="XM_001420531.1"/>
</dbReference>
<dbReference type="AlphaFoldDB" id="A4S596"/>
<gene>
    <name evidence="2" type="ORF">OSTLU_26684</name>
</gene>
<organism evidence="2 3">
    <name type="scientific">Ostreococcus lucimarinus (strain CCE9901)</name>
    <dbReference type="NCBI Taxonomy" id="436017"/>
    <lineage>
        <taxon>Eukaryota</taxon>
        <taxon>Viridiplantae</taxon>
        <taxon>Chlorophyta</taxon>
        <taxon>Mamiellophyceae</taxon>
        <taxon>Mamiellales</taxon>
        <taxon>Bathycoccaceae</taxon>
        <taxon>Ostreococcus</taxon>
    </lineage>
</organism>
<reference evidence="2 3" key="1">
    <citation type="journal article" date="2007" name="Proc. Natl. Acad. Sci. U.S.A.">
        <title>The tiny eukaryote Ostreococcus provides genomic insights into the paradox of plankton speciation.</title>
        <authorList>
            <person name="Palenik B."/>
            <person name="Grimwood J."/>
            <person name="Aerts A."/>
            <person name="Rouze P."/>
            <person name="Salamov A."/>
            <person name="Putnam N."/>
            <person name="Dupont C."/>
            <person name="Jorgensen R."/>
            <person name="Derelle E."/>
            <person name="Rombauts S."/>
            <person name="Zhou K."/>
            <person name="Otillar R."/>
            <person name="Merchant S.S."/>
            <person name="Podell S."/>
            <person name="Gaasterland T."/>
            <person name="Napoli C."/>
            <person name="Gendler K."/>
            <person name="Manuell A."/>
            <person name="Tai V."/>
            <person name="Vallon O."/>
            <person name="Piganeau G."/>
            <person name="Jancek S."/>
            <person name="Heijde M."/>
            <person name="Jabbari K."/>
            <person name="Bowler C."/>
            <person name="Lohr M."/>
            <person name="Robbens S."/>
            <person name="Werner G."/>
            <person name="Dubchak I."/>
            <person name="Pazour G.J."/>
            <person name="Ren Q."/>
            <person name="Paulsen I."/>
            <person name="Delwiche C."/>
            <person name="Schmutz J."/>
            <person name="Rokhsar D."/>
            <person name="Van de Peer Y."/>
            <person name="Moreau H."/>
            <person name="Grigoriev I.V."/>
        </authorList>
    </citation>
    <scope>NUCLEOTIDE SEQUENCE [LARGE SCALE GENOMIC DNA]</scope>
    <source>
        <strain evidence="2 3">CCE9901</strain>
    </source>
</reference>
<protein>
    <submittedName>
        <fullName evidence="2">Uncharacterized protein</fullName>
    </submittedName>
</protein>
<dbReference type="EMBL" id="CP000592">
    <property type="protein sequence ID" value="ABO98861.1"/>
    <property type="molecule type" value="Genomic_DNA"/>
</dbReference>
<evidence type="ECO:0000313" key="3">
    <source>
        <dbReference type="Proteomes" id="UP000001568"/>
    </source>
</evidence>
<dbReference type="Gramene" id="ABO98861">
    <property type="protein sequence ID" value="ABO98861"/>
    <property type="gene ID" value="OSTLU_26684"/>
</dbReference>
<name>A4S596_OSTLU</name>
<evidence type="ECO:0000313" key="2">
    <source>
        <dbReference type="EMBL" id="ABO98861.1"/>
    </source>
</evidence>
<keyword evidence="3" id="KW-1185">Reference proteome</keyword>